<feature type="domain" description="Abortive phage infection protein C-terminal" evidence="1">
    <location>
        <begin position="247"/>
        <end position="498"/>
    </location>
</feature>
<evidence type="ECO:0000313" key="2">
    <source>
        <dbReference type="EMBL" id="PDS23844.1"/>
    </source>
</evidence>
<dbReference type="Proteomes" id="UP000220828">
    <property type="component" value="Unassembled WGS sequence"/>
</dbReference>
<comment type="caution">
    <text evidence="2">The sequence shown here is derived from an EMBL/GenBank/DDBJ whole genome shotgun (WGS) entry which is preliminary data.</text>
</comment>
<accession>A0A2H3KQH2</accession>
<gene>
    <name evidence="2" type="ORF">B0A77_09640</name>
</gene>
<organism evidence="2 3">
    <name type="scientific">Flavobacterium branchiophilum</name>
    <dbReference type="NCBI Taxonomy" id="55197"/>
    <lineage>
        <taxon>Bacteria</taxon>
        <taxon>Pseudomonadati</taxon>
        <taxon>Bacteroidota</taxon>
        <taxon>Flavobacteriia</taxon>
        <taxon>Flavobacteriales</taxon>
        <taxon>Flavobacteriaceae</taxon>
        <taxon>Flavobacterium</taxon>
    </lineage>
</organism>
<dbReference type="AlphaFoldDB" id="A0A2H3KQH2"/>
<dbReference type="InterPro" id="IPR018891">
    <property type="entry name" value="AIPR_C"/>
</dbReference>
<protein>
    <recommendedName>
        <fullName evidence="1">Abortive phage infection protein C-terminal domain-containing protein</fullName>
    </recommendedName>
</protein>
<reference evidence="2 3" key="1">
    <citation type="submission" date="2017-09" db="EMBL/GenBank/DDBJ databases">
        <title>Whole genomes of Flavobacteriaceae.</title>
        <authorList>
            <person name="Stine C."/>
            <person name="Li C."/>
            <person name="Tadesse D."/>
        </authorList>
    </citation>
    <scope>NUCLEOTIDE SEQUENCE [LARGE SCALE GENOMIC DNA]</scope>
    <source>
        <strain evidence="2 3">ATCC 35036</strain>
    </source>
</reference>
<sequence>MKDLFIQGYLERISKQFMISNDDAFEVFSIAVILDKSFEEVYNEILIINPENNKSSSQDGGIDGIYFEENGLQCTMYVFQCKNSKKLEQGKLDKFRDNFEELFLKGNVLPNSKDLSSKIEEYKDLTKKGVIIKHQLYFLYNGNALDKQTSNEQLSKHYHKENNFEIIDSDDLYEKVVRISDSSSRRKTIDFTFNPVKSNVIEGDNQALYSYVINNVKALNFRIEALELCKLIEKEVNLNGTLDTLYSENIRSFLGSKTKANQKMLATLNDPSIKYYFPFLNNGLTLLCEKLNIPANTQLGEYVVQVKNPLIVNGLQTSRVIYDFFKKDPEKLNRIFVNIRIYESTEKELVDLITDATNTQTPINFKDKISNEDFNTITKELFKNNEINYLTKRGENFNNSDIWLKKSIPNETVLKFWYATFYGKPDIAKNSISSILEDIYDASKLSNHPLHYLFNGSKDSLIYKQLLQSYYIYDFISKKRKENINNPNYSKYIHLPYSDELIAYGIYNEIKDKGLTQNFDLEYTKVNDFIHEMISDEKAKYDKQNKAFSIASYFKKQLCRIEYNKKIDLLED</sequence>
<dbReference type="OrthoDB" id="9806213at2"/>
<proteinExistence type="predicted"/>
<evidence type="ECO:0000313" key="3">
    <source>
        <dbReference type="Proteomes" id="UP000220828"/>
    </source>
</evidence>
<name>A0A2H3KQH2_9FLAO</name>
<dbReference type="RefSeq" id="WP_097554300.1">
    <property type="nucleotide sequence ID" value="NZ_PCMW01000052.1"/>
</dbReference>
<dbReference type="EMBL" id="PCMW01000052">
    <property type="protein sequence ID" value="PDS23844.1"/>
    <property type="molecule type" value="Genomic_DNA"/>
</dbReference>
<dbReference type="Pfam" id="PF10592">
    <property type="entry name" value="AIPR"/>
    <property type="match status" value="1"/>
</dbReference>
<evidence type="ECO:0000259" key="1">
    <source>
        <dbReference type="Pfam" id="PF10592"/>
    </source>
</evidence>